<evidence type="ECO:0000256" key="3">
    <source>
        <dbReference type="ARBA" id="ARBA00022679"/>
    </source>
</evidence>
<comment type="similarity">
    <text evidence="1">Belongs to the DNA polymerase type-B family.</text>
</comment>
<keyword evidence="6" id="KW-0239">DNA-directed DNA polymerase</keyword>
<evidence type="ECO:0000256" key="6">
    <source>
        <dbReference type="ARBA" id="ARBA00022932"/>
    </source>
</evidence>
<evidence type="ECO:0000313" key="11">
    <source>
        <dbReference type="Proteomes" id="UP001159405"/>
    </source>
</evidence>
<keyword evidence="4" id="KW-0548">Nucleotidyltransferase</keyword>
<dbReference type="InterPro" id="IPR012337">
    <property type="entry name" value="RNaseH-like_sf"/>
</dbReference>
<evidence type="ECO:0000256" key="8">
    <source>
        <dbReference type="ARBA" id="ARBA00049244"/>
    </source>
</evidence>
<dbReference type="Gene3D" id="1.10.287.690">
    <property type="entry name" value="Helix hairpin bin"/>
    <property type="match status" value="1"/>
</dbReference>
<dbReference type="SUPFAM" id="SSF56672">
    <property type="entry name" value="DNA/RNA polymerases"/>
    <property type="match status" value="1"/>
</dbReference>
<evidence type="ECO:0000259" key="9">
    <source>
        <dbReference type="Pfam" id="PF03175"/>
    </source>
</evidence>
<dbReference type="Gene3D" id="3.90.1600.10">
    <property type="entry name" value="Palm domain of DNA polymerase"/>
    <property type="match status" value="1"/>
</dbReference>
<dbReference type="InterPro" id="IPR036397">
    <property type="entry name" value="RNaseH_sf"/>
</dbReference>
<organism evidence="10 11">
    <name type="scientific">Porites lobata</name>
    <dbReference type="NCBI Taxonomy" id="104759"/>
    <lineage>
        <taxon>Eukaryota</taxon>
        <taxon>Metazoa</taxon>
        <taxon>Cnidaria</taxon>
        <taxon>Anthozoa</taxon>
        <taxon>Hexacorallia</taxon>
        <taxon>Scleractinia</taxon>
        <taxon>Fungiina</taxon>
        <taxon>Poritidae</taxon>
        <taxon>Porites</taxon>
    </lineage>
</organism>
<keyword evidence="5" id="KW-0235">DNA replication</keyword>
<dbReference type="EMBL" id="CALNXK010000077">
    <property type="protein sequence ID" value="CAH3145808.1"/>
    <property type="molecule type" value="Genomic_DNA"/>
</dbReference>
<dbReference type="PANTHER" id="PTHR33568">
    <property type="entry name" value="DNA POLYMERASE"/>
    <property type="match status" value="1"/>
</dbReference>
<evidence type="ECO:0000256" key="4">
    <source>
        <dbReference type="ARBA" id="ARBA00022695"/>
    </source>
</evidence>
<dbReference type="EC" id="2.7.7.7" evidence="2"/>
<feature type="domain" description="DNA-directed DNA polymerase family B mitochondria/virus" evidence="9">
    <location>
        <begin position="859"/>
        <end position="1031"/>
    </location>
</feature>
<dbReference type="InterPro" id="IPR004868">
    <property type="entry name" value="DNA-dir_DNA_pol_B_mt/vir"/>
</dbReference>
<reference evidence="10 11" key="1">
    <citation type="submission" date="2022-05" db="EMBL/GenBank/DDBJ databases">
        <authorList>
            <consortium name="Genoscope - CEA"/>
            <person name="William W."/>
        </authorList>
    </citation>
    <scope>NUCLEOTIDE SEQUENCE [LARGE SCALE GENOMIC DNA]</scope>
</reference>
<keyword evidence="11" id="KW-1185">Reference proteome</keyword>
<comment type="catalytic activity">
    <reaction evidence="8">
        <text>DNA(n) + a 2'-deoxyribonucleoside 5'-triphosphate = DNA(n+1) + diphosphate</text>
        <dbReference type="Rhea" id="RHEA:22508"/>
        <dbReference type="Rhea" id="RHEA-COMP:17339"/>
        <dbReference type="Rhea" id="RHEA-COMP:17340"/>
        <dbReference type="ChEBI" id="CHEBI:33019"/>
        <dbReference type="ChEBI" id="CHEBI:61560"/>
        <dbReference type="ChEBI" id="CHEBI:173112"/>
        <dbReference type="EC" id="2.7.7.7"/>
    </reaction>
</comment>
<proteinExistence type="inferred from homology"/>
<keyword evidence="7" id="KW-0238">DNA-binding</keyword>
<feature type="domain" description="DNA-directed DNA polymerase family B mitochondria/virus" evidence="9">
    <location>
        <begin position="517"/>
        <end position="698"/>
    </location>
</feature>
<dbReference type="PANTHER" id="PTHR33568:SF3">
    <property type="entry name" value="DNA-DIRECTED DNA POLYMERASE"/>
    <property type="match status" value="1"/>
</dbReference>
<name>A0ABN8PKK8_9CNID</name>
<evidence type="ECO:0000256" key="5">
    <source>
        <dbReference type="ARBA" id="ARBA00022705"/>
    </source>
</evidence>
<evidence type="ECO:0000256" key="2">
    <source>
        <dbReference type="ARBA" id="ARBA00012417"/>
    </source>
</evidence>
<dbReference type="SUPFAM" id="SSF53098">
    <property type="entry name" value="Ribonuclease H-like"/>
    <property type="match status" value="1"/>
</dbReference>
<accession>A0ABN8PKK8</accession>
<evidence type="ECO:0000313" key="10">
    <source>
        <dbReference type="EMBL" id="CAH3145808.1"/>
    </source>
</evidence>
<evidence type="ECO:0000256" key="1">
    <source>
        <dbReference type="ARBA" id="ARBA00005755"/>
    </source>
</evidence>
<dbReference type="Gene3D" id="3.40.960.10">
    <property type="entry name" value="VSR Endonuclease"/>
    <property type="match status" value="1"/>
</dbReference>
<protein>
    <recommendedName>
        <fullName evidence="2">DNA-directed DNA polymerase</fullName>
        <ecNumber evidence="2">2.7.7.7</ecNumber>
    </recommendedName>
</protein>
<dbReference type="InterPro" id="IPR023211">
    <property type="entry name" value="DNA_pol_palm_dom_sf"/>
</dbReference>
<gene>
    <name evidence="10" type="ORF">PLOB_00044726</name>
</gene>
<sequence>MAEEDSWYDVSDEEEDALLNRAYDRWEQLGGAAPARGPLFQFTMQPIGRRRRWRNVVERAQFNAQLRQLRDAGPGDNIGMALTEALHQAIETELDREQRPAHHFVNFAITAHGFTHAYQTANFTVGEFLQRTARLDEMLATLAGKLNSNEAFNPDRGFQVDVVFVSMPGPGSGRHKQRNVGRLCLDRVNKKKRCIVTIRNRDALCCARAIVTMRAHCHKDQGVDGFRDWDNLKRGLPVQQRQAQALHQQAGVAEGPCGIPELRQFQHALGSHYQLLVMTRMKPFFLIFKGPTAPHQIRLLKSNDHFDGCTSFPAFVNRSYYCLDCERGFNTDDRTNHTCQGRRCSACGRFDCPDYVRGTRPTEYCCLCYRKFYGHQCKRYHEISKQCQSIKICLKCQAQYTVVRNQRHRCGYAKCPACQEWVSIQNHQCYIQPVKDEHEETEPTEEGGGSMVAPPPPLFVYADFEAMQNAEGVFVANLLCYSSSVDTTIHVLDGEDCALQFLRDLDDLTDVPDCEEERTILVVFHNLKGFDGMFILHELYQQQREVVDQLTVGAKVLSFRSGPIKFIDSLCFLPMPLASFSSTFNLTELKKGFFPHLFNTPDHQQYVGRIPDLEFYDPDGMMAKKKEELTRWHADQVRRNVMFNFKQEMIEYCKSDVALLKAGCEAFQQEFEQQAGFNPMAKCITIASACNLYWRKHHLTPDTIAVEPLGGWRGAQVNHSLKALQWLYYQEHLLPKEGASADRIRHVRNGGEQSVRTSVDSHFVDGYDPVTRTVYEFHGCLYHGCPRCYPARNAKHYATPDRTVEELYQATLSKRTALLRAGYTVIEMWECEWDQLVDTNEAVQRFLNSFDLVAPLEPREAFFGGRTGAVALHAVVGEGEEIRYVDVTSLYPWVNKNCPYPIGHPRIITQPADQSLDSYFGLATVDILPPAGLFHPVLPVRSGNKLTFPLCRACVQTEQAQPMLTRTRYCPHSDTDRTLRGTWCTPELLKAVEKGYTLIKIHEVWHFPPEQRRTGLFADYVNTWLKIKQESAGWPGWCQTLEQKRNYILRYQEREGIRLDIASIAKNPGRKATAKLMLNSFWGKFGERINKPTTVTVHDPAHLFNLISDAALELSTLRLCTDDILEAVYTSVQDNAVKGTKTNIFVAAFTTCHARLKLYESLDTLQQQVLYYDTDSVVYKWRPGQPSITTGDFLGDMTDELDGDVITEFVSGGAKNYGYTTRQGKVVCKVRGFTLNVRGSAILNFQTMKDNILSELDSPQESRRNLNLTNPYYFKRDLEQKQIQVVPRVKQYGLVFDKRVIDVATRSSYPYGYQRIGNELDLLLDL</sequence>
<dbReference type="Gene3D" id="3.30.420.10">
    <property type="entry name" value="Ribonuclease H-like superfamily/Ribonuclease H"/>
    <property type="match status" value="1"/>
</dbReference>
<keyword evidence="3" id="KW-0808">Transferase</keyword>
<evidence type="ECO:0000256" key="7">
    <source>
        <dbReference type="ARBA" id="ARBA00023125"/>
    </source>
</evidence>
<dbReference type="InterPro" id="IPR043502">
    <property type="entry name" value="DNA/RNA_pol_sf"/>
</dbReference>
<dbReference type="Proteomes" id="UP001159405">
    <property type="component" value="Unassembled WGS sequence"/>
</dbReference>
<comment type="caution">
    <text evidence="10">The sequence shown here is derived from an EMBL/GenBank/DDBJ whole genome shotgun (WGS) entry which is preliminary data.</text>
</comment>
<dbReference type="Pfam" id="PF03175">
    <property type="entry name" value="DNA_pol_B_2"/>
    <property type="match status" value="2"/>
</dbReference>